<accession>A0ABY2KGL5</accession>
<dbReference type="Gene3D" id="1.10.10.10">
    <property type="entry name" value="Winged helix-like DNA-binding domain superfamily/Winged helix DNA-binding domain"/>
    <property type="match status" value="1"/>
</dbReference>
<keyword evidence="7" id="KW-1185">Reference proteome</keyword>
<gene>
    <name evidence="6" type="ORF">E2556_02290</name>
</gene>
<reference evidence="6 7" key="1">
    <citation type="submission" date="2019-04" db="EMBL/GenBank/DDBJ databases">
        <title>Genomic characterization of Staphylococcus petrasii strains.</title>
        <authorList>
            <person name="Vrbovska V."/>
            <person name="Kovarovic V."/>
            <person name="Maslanova I."/>
            <person name="Indrakova A."/>
            <person name="Petras P."/>
            <person name="Sedo O."/>
            <person name="Svec P."/>
            <person name="Fisarova L."/>
            <person name="Sedlacek I."/>
            <person name="Doskar J."/>
            <person name="Pantucek R."/>
        </authorList>
    </citation>
    <scope>NUCLEOTIDE SEQUENCE [LARGE SCALE GENOMIC DNA]</scope>
    <source>
        <strain evidence="6 7">CCM 8421</strain>
    </source>
</reference>
<dbReference type="InterPro" id="IPR005119">
    <property type="entry name" value="LysR_subst-bd"/>
</dbReference>
<dbReference type="Gene3D" id="3.40.190.290">
    <property type="match status" value="1"/>
</dbReference>
<evidence type="ECO:0000313" key="7">
    <source>
        <dbReference type="Proteomes" id="UP000298482"/>
    </source>
</evidence>
<dbReference type="InterPro" id="IPR050950">
    <property type="entry name" value="HTH-type_LysR_regulators"/>
</dbReference>
<dbReference type="Proteomes" id="UP000298482">
    <property type="component" value="Unassembled WGS sequence"/>
</dbReference>
<dbReference type="PANTHER" id="PTHR30419">
    <property type="entry name" value="HTH-TYPE TRANSCRIPTIONAL REGULATOR YBHD"/>
    <property type="match status" value="1"/>
</dbReference>
<evidence type="ECO:0000256" key="4">
    <source>
        <dbReference type="ARBA" id="ARBA00023163"/>
    </source>
</evidence>
<organism evidence="6 7">
    <name type="scientific">Staphylococcus croceilyticus</name>
    <dbReference type="NCBI Taxonomy" id="319942"/>
    <lineage>
        <taxon>Bacteria</taxon>
        <taxon>Bacillati</taxon>
        <taxon>Bacillota</taxon>
        <taxon>Bacilli</taxon>
        <taxon>Bacillales</taxon>
        <taxon>Staphylococcaceae</taxon>
        <taxon>Staphylococcus</taxon>
    </lineage>
</organism>
<dbReference type="SUPFAM" id="SSF53850">
    <property type="entry name" value="Periplasmic binding protein-like II"/>
    <property type="match status" value="1"/>
</dbReference>
<dbReference type="InterPro" id="IPR036390">
    <property type="entry name" value="WH_DNA-bd_sf"/>
</dbReference>
<dbReference type="PROSITE" id="PS50931">
    <property type="entry name" value="HTH_LYSR"/>
    <property type="match status" value="1"/>
</dbReference>
<evidence type="ECO:0000259" key="5">
    <source>
        <dbReference type="PROSITE" id="PS50931"/>
    </source>
</evidence>
<dbReference type="Pfam" id="PF03466">
    <property type="entry name" value="LysR_substrate"/>
    <property type="match status" value="1"/>
</dbReference>
<dbReference type="EMBL" id="SRJF01000002">
    <property type="protein sequence ID" value="TGA80471.1"/>
    <property type="molecule type" value="Genomic_DNA"/>
</dbReference>
<proteinExistence type="inferred from homology"/>
<protein>
    <submittedName>
        <fullName evidence="6">LysR family transcriptional regulator</fullName>
    </submittedName>
</protein>
<evidence type="ECO:0000256" key="2">
    <source>
        <dbReference type="ARBA" id="ARBA00023015"/>
    </source>
</evidence>
<name>A0ABY2KGL5_9STAP</name>
<dbReference type="InterPro" id="IPR000847">
    <property type="entry name" value="LysR_HTH_N"/>
</dbReference>
<keyword evidence="4" id="KW-0804">Transcription</keyword>
<evidence type="ECO:0000313" key="6">
    <source>
        <dbReference type="EMBL" id="TGA80471.1"/>
    </source>
</evidence>
<keyword evidence="3" id="KW-0238">DNA-binding</keyword>
<evidence type="ECO:0000256" key="3">
    <source>
        <dbReference type="ARBA" id="ARBA00023125"/>
    </source>
</evidence>
<dbReference type="PANTHER" id="PTHR30419:SF28">
    <property type="entry name" value="HTH-TYPE TRANSCRIPTIONAL REGULATOR BSDA"/>
    <property type="match status" value="1"/>
</dbReference>
<comment type="similarity">
    <text evidence="1">Belongs to the LysR transcriptional regulatory family.</text>
</comment>
<dbReference type="CDD" id="cd05466">
    <property type="entry name" value="PBP2_LTTR_substrate"/>
    <property type="match status" value="1"/>
</dbReference>
<sequence>MEVIVYVEITKLNYFKVVAEVNNITQAAKHLNISQPALSKAIHSLEEELGVKLFNRKGRQIHLNQYGELMKLQVDKAFNALNEGERILKNITGLEQGQVSFAVTFPHVMPTLVQQYLREHPRTKIKQYQATSERATQLILDDKVDFAISTIPIVHKDITWIPLLQDDIYLTVSKQHYLAKRNIVSLQEIRNEGLIGQISGYGFRDIIDTILGNEGITPNYQVEVEDSSAILKLVAMNIGISFTPKQALIHDDNNIVAIPINSPNCYRMIGIGYKTSHYFTAVAESFKQFSIDYFEKYSSV</sequence>
<feature type="domain" description="HTH lysR-type" evidence="5">
    <location>
        <begin position="7"/>
        <end position="64"/>
    </location>
</feature>
<dbReference type="PRINTS" id="PR00039">
    <property type="entry name" value="HTHLYSR"/>
</dbReference>
<keyword evidence="2" id="KW-0805">Transcription regulation</keyword>
<comment type="caution">
    <text evidence="6">The sequence shown here is derived from an EMBL/GenBank/DDBJ whole genome shotgun (WGS) entry which is preliminary data.</text>
</comment>
<dbReference type="InterPro" id="IPR036388">
    <property type="entry name" value="WH-like_DNA-bd_sf"/>
</dbReference>
<dbReference type="Pfam" id="PF00126">
    <property type="entry name" value="HTH_1"/>
    <property type="match status" value="1"/>
</dbReference>
<evidence type="ECO:0000256" key="1">
    <source>
        <dbReference type="ARBA" id="ARBA00009437"/>
    </source>
</evidence>
<dbReference type="SUPFAM" id="SSF46785">
    <property type="entry name" value="Winged helix' DNA-binding domain"/>
    <property type="match status" value="1"/>
</dbReference>